<evidence type="ECO:0000259" key="18">
    <source>
        <dbReference type="Pfam" id="PF02932"/>
    </source>
</evidence>
<dbReference type="InterPro" id="IPR027417">
    <property type="entry name" value="P-loop_NTPase"/>
</dbReference>
<dbReference type="InterPro" id="IPR003439">
    <property type="entry name" value="ABC_transporter-like_ATP-bd"/>
</dbReference>
<keyword evidence="13" id="KW-0175">Coiled coil</keyword>
<keyword evidence="10" id="KW-0406">Ion transport</keyword>
<evidence type="ECO:0000259" key="17">
    <source>
        <dbReference type="Pfam" id="PF02931"/>
    </source>
</evidence>
<sequence>MMSDDNYTARLLHLSIFMVVILVTSMVSGGESDPKDSNTKEHSAIISKIMNVFEIGALRPNTGTHAVNVTCEMYVNSIHSVKEVNMEYSVAIYLKMRWHDERLRHNGTEPITLNSPEFIDVVWRPDVYFDNEKKGEYHKVTTDNRALELGSEGDITYGLRNCFQATYPKAIDRRITLFGRPMGMRIPVPVKDAYDANNLILQWRDFNPVALFPDNQMPQFTLTKYDYTESIRTYKHMPNKSCLEVVFYLEREMGYYILTNYIPSALLVILSWVSFWLHLDATAARVALGITTVLTTATQLSIARESLPEVSYPTAIDVWMTSCMFFVFGAMIEFAIVNYLYMYRKSKINEHVSGIEPQELTQKTNFGNNADGLNDGNFTTHVPVKDVDSTRPFIEKPAVQTCSYARMAKKVDRLARLLFPLLYGVFNGQMFGICGSVDSGKQSLISAILSQLRLITGKVAIDGRMAYNLTSEGPVVTENRPSDNWPHAGAIELQELKLRFRENLPLALRGVSCKVESMQTIRIVGRTGAGKTSLGACLFRLRELNSGAIYNDGINIASPVLQDLKSKLTIIAQDPVLYNLDPFQQYSDDEVCSALEKCYMKDTIVMLDEATASTDTATDSLLQQTIRDAFQDCTMLIIAHRLNTVLNCDKIMVMDKGKAVKLEQEKVKLERKKAAEDIKLEQKRLDQLAEIELAKLKADREAVTKLAQLDLPRPDQNCGWKRDIRGVAFSGQLTGKALAVHYALFVDETRDCDVVKCVMLKA</sequence>
<evidence type="ECO:0000256" key="14">
    <source>
        <dbReference type="SAM" id="Phobius"/>
    </source>
</evidence>
<evidence type="ECO:0000256" key="6">
    <source>
        <dbReference type="ARBA" id="ARBA00022729"/>
    </source>
</evidence>
<keyword evidence="4" id="KW-1003">Cell membrane</keyword>
<feature type="transmembrane region" description="Helical" evidence="14">
    <location>
        <begin position="318"/>
        <end position="341"/>
    </location>
</feature>
<dbReference type="PANTHER" id="PTHR24223:SF447">
    <property type="entry name" value="MULTIDRUG RESISTANCE-ASSOCIATED PROTEIN 5"/>
    <property type="match status" value="1"/>
</dbReference>
<dbReference type="GeneID" id="100376251"/>
<keyword evidence="11 14" id="KW-0472">Membrane</keyword>
<evidence type="ECO:0000259" key="16">
    <source>
        <dbReference type="Pfam" id="PF00005"/>
    </source>
</evidence>
<evidence type="ECO:0000256" key="4">
    <source>
        <dbReference type="ARBA" id="ARBA00022475"/>
    </source>
</evidence>
<dbReference type="Pfam" id="PF00005">
    <property type="entry name" value="ABC_tran"/>
    <property type="match status" value="1"/>
</dbReference>
<accession>A0ABM0LYF4</accession>
<dbReference type="InterPro" id="IPR006202">
    <property type="entry name" value="Neur_chan_lig-bd"/>
</dbReference>
<evidence type="ECO:0000256" key="9">
    <source>
        <dbReference type="ARBA" id="ARBA00022989"/>
    </source>
</evidence>
<name>A0ABM0LYF4_SACKO</name>
<feature type="domain" description="Neurotransmitter-gated ion-channel transmembrane" evidence="18">
    <location>
        <begin position="261"/>
        <end position="349"/>
    </location>
</feature>
<dbReference type="RefSeq" id="XP_006812795.1">
    <property type="nucleotide sequence ID" value="XM_006812732.1"/>
</dbReference>
<feature type="transmembrane region" description="Helical" evidence="14">
    <location>
        <begin position="414"/>
        <end position="433"/>
    </location>
</feature>
<feature type="chain" id="PRO_5045978531" evidence="15">
    <location>
        <begin position="33"/>
        <end position="762"/>
    </location>
</feature>
<evidence type="ECO:0000256" key="10">
    <source>
        <dbReference type="ARBA" id="ARBA00023065"/>
    </source>
</evidence>
<dbReference type="InterPro" id="IPR036734">
    <property type="entry name" value="Neur_chan_lig-bd_sf"/>
</dbReference>
<dbReference type="InterPro" id="IPR036719">
    <property type="entry name" value="Neuro-gated_channel_TM_sf"/>
</dbReference>
<feature type="domain" description="Neurotransmitter-gated ion-channel ligand-binding" evidence="17">
    <location>
        <begin position="57"/>
        <end position="165"/>
    </location>
</feature>
<dbReference type="InterPro" id="IPR050173">
    <property type="entry name" value="ABC_transporter_C-like"/>
</dbReference>
<dbReference type="InterPro" id="IPR006028">
    <property type="entry name" value="GABAA/Glycine_rcpt"/>
</dbReference>
<dbReference type="SUPFAM" id="SSF63712">
    <property type="entry name" value="Nicotinic receptor ligand binding domain-like"/>
    <property type="match status" value="1"/>
</dbReference>
<evidence type="ECO:0000256" key="2">
    <source>
        <dbReference type="ARBA" id="ARBA00004236"/>
    </source>
</evidence>
<comment type="subcellular location">
    <subcellularLocation>
        <location evidence="2">Cell membrane</location>
    </subcellularLocation>
    <subcellularLocation>
        <location evidence="1">Membrane</location>
        <topology evidence="1">Multi-pass membrane protein</topology>
    </subcellularLocation>
</comment>
<feature type="coiled-coil region" evidence="13">
    <location>
        <begin position="659"/>
        <end position="691"/>
    </location>
</feature>
<feature type="transmembrane region" description="Helical" evidence="14">
    <location>
        <begin position="261"/>
        <end position="279"/>
    </location>
</feature>
<keyword evidence="9 14" id="KW-1133">Transmembrane helix</keyword>
<keyword evidence="6 15" id="KW-0732">Signal</keyword>
<keyword evidence="12" id="KW-0407">Ion channel</keyword>
<dbReference type="PANTHER" id="PTHR24223">
    <property type="entry name" value="ATP-BINDING CASSETTE SUB-FAMILY C"/>
    <property type="match status" value="1"/>
</dbReference>
<evidence type="ECO:0000256" key="13">
    <source>
        <dbReference type="SAM" id="Coils"/>
    </source>
</evidence>
<dbReference type="InterPro" id="IPR038050">
    <property type="entry name" value="Neuro_actylchol_rec"/>
</dbReference>
<dbReference type="Gene3D" id="1.20.58.390">
    <property type="entry name" value="Neurotransmitter-gated ion-channel transmembrane domain"/>
    <property type="match status" value="1"/>
</dbReference>
<feature type="domain" description="ABC transporter" evidence="16">
    <location>
        <begin position="508"/>
        <end position="602"/>
    </location>
</feature>
<dbReference type="CDD" id="cd19049">
    <property type="entry name" value="LGIC_TM_anion"/>
    <property type="match status" value="1"/>
</dbReference>
<dbReference type="Gene3D" id="3.40.50.300">
    <property type="entry name" value="P-loop containing nucleotide triphosphate hydrolases"/>
    <property type="match status" value="2"/>
</dbReference>
<dbReference type="SUPFAM" id="SSF90112">
    <property type="entry name" value="Neurotransmitter-gated ion-channel transmembrane pore"/>
    <property type="match status" value="1"/>
</dbReference>
<dbReference type="PRINTS" id="PR00252">
    <property type="entry name" value="NRIONCHANNEL"/>
</dbReference>
<dbReference type="PRINTS" id="PR00253">
    <property type="entry name" value="GABAARECEPTR"/>
</dbReference>
<feature type="transmembrane region" description="Helical" evidence="14">
    <location>
        <begin position="286"/>
        <end position="303"/>
    </location>
</feature>
<evidence type="ECO:0000256" key="5">
    <source>
        <dbReference type="ARBA" id="ARBA00022692"/>
    </source>
</evidence>
<dbReference type="Gene3D" id="2.70.170.10">
    <property type="entry name" value="Neurotransmitter-gated ion-channel ligand-binding domain"/>
    <property type="match status" value="1"/>
</dbReference>
<proteinExistence type="predicted"/>
<keyword evidence="8" id="KW-0067">ATP-binding</keyword>
<protein>
    <submittedName>
        <fullName evidence="20">Glycine receptor subunit alpha-3-like</fullName>
    </submittedName>
</protein>
<dbReference type="Pfam" id="PF02932">
    <property type="entry name" value="Neur_chan_memb"/>
    <property type="match status" value="1"/>
</dbReference>
<dbReference type="InterPro" id="IPR006201">
    <property type="entry name" value="Neur_channel"/>
</dbReference>
<evidence type="ECO:0000256" key="11">
    <source>
        <dbReference type="ARBA" id="ARBA00023136"/>
    </source>
</evidence>
<organism evidence="19 20">
    <name type="scientific">Saccoglossus kowalevskii</name>
    <name type="common">Acorn worm</name>
    <dbReference type="NCBI Taxonomy" id="10224"/>
    <lineage>
        <taxon>Eukaryota</taxon>
        <taxon>Metazoa</taxon>
        <taxon>Hemichordata</taxon>
        <taxon>Enteropneusta</taxon>
        <taxon>Harrimaniidae</taxon>
        <taxon>Saccoglossus</taxon>
    </lineage>
</organism>
<dbReference type="SUPFAM" id="SSF52540">
    <property type="entry name" value="P-loop containing nucleoside triphosphate hydrolases"/>
    <property type="match status" value="1"/>
</dbReference>
<evidence type="ECO:0000256" key="7">
    <source>
        <dbReference type="ARBA" id="ARBA00022741"/>
    </source>
</evidence>
<evidence type="ECO:0000256" key="1">
    <source>
        <dbReference type="ARBA" id="ARBA00004141"/>
    </source>
</evidence>
<keyword evidence="3" id="KW-0813">Transport</keyword>
<gene>
    <name evidence="20" type="primary">LOC100376251</name>
</gene>
<keyword evidence="19" id="KW-1185">Reference proteome</keyword>
<evidence type="ECO:0000256" key="3">
    <source>
        <dbReference type="ARBA" id="ARBA00022448"/>
    </source>
</evidence>
<dbReference type="Proteomes" id="UP000694865">
    <property type="component" value="Unplaced"/>
</dbReference>
<evidence type="ECO:0000313" key="19">
    <source>
        <dbReference type="Proteomes" id="UP000694865"/>
    </source>
</evidence>
<feature type="signal peptide" evidence="15">
    <location>
        <begin position="1"/>
        <end position="32"/>
    </location>
</feature>
<keyword evidence="5 14" id="KW-0812">Transmembrane</keyword>
<dbReference type="Pfam" id="PF02931">
    <property type="entry name" value="Neur_chan_LBD"/>
    <property type="match status" value="1"/>
</dbReference>
<reference evidence="20" key="1">
    <citation type="submission" date="2025-08" db="UniProtKB">
        <authorList>
            <consortium name="RefSeq"/>
        </authorList>
    </citation>
    <scope>IDENTIFICATION</scope>
    <source>
        <tissue evidence="20">Testes</tissue>
    </source>
</reference>
<keyword evidence="7" id="KW-0547">Nucleotide-binding</keyword>
<evidence type="ECO:0000256" key="12">
    <source>
        <dbReference type="ARBA" id="ARBA00023303"/>
    </source>
</evidence>
<evidence type="ECO:0000256" key="8">
    <source>
        <dbReference type="ARBA" id="ARBA00022840"/>
    </source>
</evidence>
<dbReference type="InterPro" id="IPR006029">
    <property type="entry name" value="Neurotrans-gated_channel_TM"/>
</dbReference>
<evidence type="ECO:0000256" key="15">
    <source>
        <dbReference type="SAM" id="SignalP"/>
    </source>
</evidence>
<evidence type="ECO:0000313" key="20">
    <source>
        <dbReference type="RefSeq" id="XP_006812795.1"/>
    </source>
</evidence>